<comment type="caution">
    <text evidence="1">The sequence shown here is derived from an EMBL/GenBank/DDBJ whole genome shotgun (WGS) entry which is preliminary data.</text>
</comment>
<reference evidence="1 2" key="1">
    <citation type="submission" date="2018-04" db="EMBL/GenBank/DDBJ databases">
        <title>Draft genome sequence of Pseudomonas syringae pv. actinidiae biovar 3 strains isolated from kiwifruit in Kagawa prefecture.</title>
        <authorList>
            <person name="Tabuchi M."/>
            <person name="Saito M."/>
            <person name="Fujiwara S."/>
            <person name="Sasa N."/>
            <person name="Akimitsu K."/>
            <person name="Gomi K."/>
            <person name="Konishi-Sugita S."/>
            <person name="Hamano K."/>
            <person name="Kataoka I."/>
        </authorList>
    </citation>
    <scope>NUCLEOTIDE SEQUENCE [LARGE SCALE GENOMIC DNA]</scope>
    <source>
        <strain evidence="1 2">MAFF212211</strain>
    </source>
</reference>
<organism evidence="1 2">
    <name type="scientific">Pseudomonas syringae pv. actinidiae</name>
    <dbReference type="NCBI Taxonomy" id="103796"/>
    <lineage>
        <taxon>Bacteria</taxon>
        <taxon>Pseudomonadati</taxon>
        <taxon>Pseudomonadota</taxon>
        <taxon>Gammaproteobacteria</taxon>
        <taxon>Pseudomonadales</taxon>
        <taxon>Pseudomonadaceae</taxon>
        <taxon>Pseudomonas</taxon>
        <taxon>Pseudomonas syringae</taxon>
    </lineage>
</organism>
<protein>
    <submittedName>
        <fullName evidence="1">Two-component sensor histidine kinase</fullName>
    </submittedName>
</protein>
<dbReference type="AlphaFoldDB" id="A0AAN4Q5L6"/>
<sequence length="43" mass="4918">MVEGWVVRVLISKDFGGLWNPVRRLVETDIGQRGAVTDRYNLT</sequence>
<dbReference type="Proteomes" id="UP000248291">
    <property type="component" value="Unassembled WGS sequence"/>
</dbReference>
<dbReference type="GO" id="GO:0016301">
    <property type="term" value="F:kinase activity"/>
    <property type="evidence" value="ECO:0007669"/>
    <property type="project" value="UniProtKB-KW"/>
</dbReference>
<name>A0AAN4Q5L6_PSESF</name>
<evidence type="ECO:0000313" key="2">
    <source>
        <dbReference type="Proteomes" id="UP000248291"/>
    </source>
</evidence>
<proteinExistence type="predicted"/>
<keyword evidence="1" id="KW-0418">Kinase</keyword>
<gene>
    <name evidence="1" type="ORF">KPSA3_03926</name>
</gene>
<keyword evidence="1" id="KW-0808">Transferase</keyword>
<accession>A0AAN4Q5L6</accession>
<dbReference type="EMBL" id="BGKA01000129">
    <property type="protein sequence ID" value="GBH17949.1"/>
    <property type="molecule type" value="Genomic_DNA"/>
</dbReference>
<evidence type="ECO:0000313" key="1">
    <source>
        <dbReference type="EMBL" id="GBH17949.1"/>
    </source>
</evidence>